<accession>A9UZW4</accession>
<gene>
    <name evidence="2" type="ORF">MONBRDRAFT_25600</name>
</gene>
<organism evidence="2 3">
    <name type="scientific">Monosiga brevicollis</name>
    <name type="common">Choanoflagellate</name>
    <dbReference type="NCBI Taxonomy" id="81824"/>
    <lineage>
        <taxon>Eukaryota</taxon>
        <taxon>Choanoflagellata</taxon>
        <taxon>Craspedida</taxon>
        <taxon>Salpingoecidae</taxon>
        <taxon>Monosiga</taxon>
    </lineage>
</organism>
<dbReference type="AlphaFoldDB" id="A9UZW4"/>
<dbReference type="EMBL" id="CH991551">
    <property type="protein sequence ID" value="EDQ89305.1"/>
    <property type="molecule type" value="Genomic_DNA"/>
</dbReference>
<evidence type="ECO:0000256" key="1">
    <source>
        <dbReference type="SAM" id="MobiDB-lite"/>
    </source>
</evidence>
<evidence type="ECO:0000313" key="2">
    <source>
        <dbReference type="EMBL" id="EDQ89305.1"/>
    </source>
</evidence>
<dbReference type="GeneID" id="5891037"/>
<keyword evidence="3" id="KW-1185">Reference proteome</keyword>
<name>A9UZW4_MONBE</name>
<evidence type="ECO:0000313" key="3">
    <source>
        <dbReference type="Proteomes" id="UP000001357"/>
    </source>
</evidence>
<feature type="compositionally biased region" description="Basic and acidic residues" evidence="1">
    <location>
        <begin position="828"/>
        <end position="843"/>
    </location>
</feature>
<dbReference type="Proteomes" id="UP000001357">
    <property type="component" value="Unassembled WGS sequence"/>
</dbReference>
<sequence>MAMAENTSAELGGMLIHSPASGINNAPKSVIGAPKRRYPHHQVSLGKNADASRAKMYLESLGLALDEYEWILICGKCGYALSEHPAQHLKRHCLNVEDADISLAMDLIKEATPRKVSLLYLLLFNTRKPATTEVPRKVWMQRLRKGGLGSSYVEVQQHKPSKRPHVDAQAFSPLLEAQRKKHFVVNLRRLHPVYQTLGLGVLLDRLALNQFRELGFSEINPTLITCMHGLLDKTHENTLHDTAAREVFGRLYTKSGNVLTTRFYQKVMQQSYDRYIIVATRYVQYLLRARRRDSQLPGRISDELAKALDDVEVAQGQNNTALSEALTNVWCAILDESTDMNNLDLEYCPTIYILCTTVQANNTFKQPSSWTPTLAALLWICRLFLLFRRQLDPNGPGALTDDTAVKTRLTEGRICYYLGSRLTYVRKCTSEEGKYGVNVVFETQPAPGQEFQALTVNGIHMDVSKLGTGLRAMRAGMNQILTKDLLFNSGLEKRVYAVLPSLLDSDQPGPPQSWVGQDLKDAGGRDFYAMLLEHILETPELVKAFTMPNAPGKFSVESVWRWICSLQEFNRLALTYTHLSTGTSDRLSGVVCCKQILHAQSLTIHPCIAPPMHATVYTSLFYRDSSASPRNVFFSGNRLAFVAQQGEATLISNPESHAIHYMDERTSAIMMAYLLLCKPLEELFANYLQERGELIASSAIDSNSLTEEQQDELEAGAMEVEDSVAPNISSPADDQHADLRAVKRVELEGTYELLFNIVPMQLEKQLRPGLVYRTIQAVTKRFLGTSITVSAWRHMSVAWLRTLVMHDAPELLGALDVTHFQSQRAGRTARDVQGRTQRDHKVASSESEYGHQFLSDEWRKLIQLMTPSNLSIYRDSSASARNVFFSGNLIHAEQSGLSIAMQKESKVNGQGGPCQPSEAEPSNKHGKERETASSSFTMTTDNSNSVSVVVDAALRELVMRALSGGLVLRAIVSS</sequence>
<dbReference type="RefSeq" id="XP_001745881.1">
    <property type="nucleotide sequence ID" value="XM_001745829.1"/>
</dbReference>
<proteinExistence type="predicted"/>
<feature type="compositionally biased region" description="Basic and acidic residues" evidence="1">
    <location>
        <begin position="921"/>
        <end position="931"/>
    </location>
</feature>
<protein>
    <submittedName>
        <fullName evidence="2">Uncharacterized protein</fullName>
    </submittedName>
</protein>
<dbReference type="InParanoid" id="A9UZW4"/>
<feature type="region of interest" description="Disordered" evidence="1">
    <location>
        <begin position="905"/>
        <end position="939"/>
    </location>
</feature>
<reference evidence="2 3" key="1">
    <citation type="journal article" date="2008" name="Nature">
        <title>The genome of the choanoflagellate Monosiga brevicollis and the origin of metazoans.</title>
        <authorList>
            <consortium name="JGI Sequencing"/>
            <person name="King N."/>
            <person name="Westbrook M.J."/>
            <person name="Young S.L."/>
            <person name="Kuo A."/>
            <person name="Abedin M."/>
            <person name="Chapman J."/>
            <person name="Fairclough S."/>
            <person name="Hellsten U."/>
            <person name="Isogai Y."/>
            <person name="Letunic I."/>
            <person name="Marr M."/>
            <person name="Pincus D."/>
            <person name="Putnam N."/>
            <person name="Rokas A."/>
            <person name="Wright K.J."/>
            <person name="Zuzow R."/>
            <person name="Dirks W."/>
            <person name="Good M."/>
            <person name="Goodstein D."/>
            <person name="Lemons D."/>
            <person name="Li W."/>
            <person name="Lyons J.B."/>
            <person name="Morris A."/>
            <person name="Nichols S."/>
            <person name="Richter D.J."/>
            <person name="Salamov A."/>
            <person name="Bork P."/>
            <person name="Lim W.A."/>
            <person name="Manning G."/>
            <person name="Miller W.T."/>
            <person name="McGinnis W."/>
            <person name="Shapiro H."/>
            <person name="Tjian R."/>
            <person name="Grigoriev I.V."/>
            <person name="Rokhsar D."/>
        </authorList>
    </citation>
    <scope>NUCLEOTIDE SEQUENCE [LARGE SCALE GENOMIC DNA]</scope>
    <source>
        <strain evidence="3">MX1 / ATCC 50154</strain>
    </source>
</reference>
<feature type="region of interest" description="Disordered" evidence="1">
    <location>
        <begin position="826"/>
        <end position="846"/>
    </location>
</feature>
<dbReference type="KEGG" id="mbr:MONBRDRAFT_25600"/>